<dbReference type="Proteomes" id="UP000594263">
    <property type="component" value="Unplaced"/>
</dbReference>
<name>A0A7N1A7C4_KALFE</name>
<accession>A0A7N1A7C4</accession>
<dbReference type="InterPro" id="IPR006476">
    <property type="entry name" value="CHP01589_pln"/>
</dbReference>
<organism evidence="2 3">
    <name type="scientific">Kalanchoe fedtschenkoi</name>
    <name type="common">Lavender scallops</name>
    <name type="synonym">South American air plant</name>
    <dbReference type="NCBI Taxonomy" id="63787"/>
    <lineage>
        <taxon>Eukaryota</taxon>
        <taxon>Viridiplantae</taxon>
        <taxon>Streptophyta</taxon>
        <taxon>Embryophyta</taxon>
        <taxon>Tracheophyta</taxon>
        <taxon>Spermatophyta</taxon>
        <taxon>Magnoliopsida</taxon>
        <taxon>eudicotyledons</taxon>
        <taxon>Gunneridae</taxon>
        <taxon>Pentapetalae</taxon>
        <taxon>Saxifragales</taxon>
        <taxon>Crassulaceae</taxon>
        <taxon>Kalanchoe</taxon>
    </lineage>
</organism>
<evidence type="ECO:0000313" key="3">
    <source>
        <dbReference type="Proteomes" id="UP000594263"/>
    </source>
</evidence>
<feature type="region of interest" description="Disordered" evidence="1">
    <location>
        <begin position="289"/>
        <end position="317"/>
    </location>
</feature>
<dbReference type="PANTHER" id="PTHR31871:SF1">
    <property type="entry name" value="HISTIDINE-TRNA LIGASE"/>
    <property type="match status" value="1"/>
</dbReference>
<dbReference type="PANTHER" id="PTHR31871">
    <property type="entry name" value="OS02G0137100 PROTEIN"/>
    <property type="match status" value="1"/>
</dbReference>
<dbReference type="EnsemblPlants" id="Kaladp0824s0033.1.v1.1">
    <property type="protein sequence ID" value="Kaladp0824s0033.1.v1.1"/>
    <property type="gene ID" value="Kaladp0824s0033.v1.1"/>
</dbReference>
<dbReference type="NCBIfam" id="TIGR01589">
    <property type="entry name" value="A_thal_3526"/>
    <property type="match status" value="1"/>
</dbReference>
<evidence type="ECO:0000313" key="2">
    <source>
        <dbReference type="EnsemblPlants" id="Kaladp0824s0033.1.v1.1"/>
    </source>
</evidence>
<evidence type="ECO:0000256" key="1">
    <source>
        <dbReference type="SAM" id="MobiDB-lite"/>
    </source>
</evidence>
<dbReference type="AlphaFoldDB" id="A0A7N1A7C4"/>
<sequence length="317" mass="35169">MSSGEVRRVSRQDIQLVQNLIERCLQLYMNQEEVVKTLLDQAKIEPGFTELVWQKLEEENREFFKAYHLRLIVKQQIMVFNKLLEQQVEMMRQIHPTGVSSRPISNGSQLSTLLQGATCYSSEHTGTPPNNMVPTMMPNLPNAFTNGNSSLHANVHATVDMSAHTRRMDISSNMLPMQTPNMGLVQGINGGMVKSEPSYQGSPFIFSDSGNVLETRSTIPVASFSGADINSQPMGQQYIDAEMFGRLGQIPRNFSLSDIAADFAQASDIMDTYARTSFLSADTDNFLDGNDGGESTGDNNRLDTISEGLSFEDFTSE</sequence>
<reference evidence="2" key="1">
    <citation type="submission" date="2021-01" db="UniProtKB">
        <authorList>
            <consortium name="EnsemblPlants"/>
        </authorList>
    </citation>
    <scope>IDENTIFICATION</scope>
</reference>
<dbReference type="Pfam" id="PF09713">
    <property type="entry name" value="A_thal_3526"/>
    <property type="match status" value="1"/>
</dbReference>
<keyword evidence="3" id="KW-1185">Reference proteome</keyword>
<dbReference type="Gramene" id="Kaladp0824s0033.1.v1.1">
    <property type="protein sequence ID" value="Kaladp0824s0033.1.v1.1"/>
    <property type="gene ID" value="Kaladp0824s0033.v1.1"/>
</dbReference>
<dbReference type="OMA" id="HHQVGSC"/>
<protein>
    <submittedName>
        <fullName evidence="2">Uncharacterized protein</fullName>
    </submittedName>
</protein>
<proteinExistence type="predicted"/>